<feature type="transmembrane region" description="Helical" evidence="2">
    <location>
        <begin position="21"/>
        <end position="41"/>
    </location>
</feature>
<evidence type="ECO:0000256" key="2">
    <source>
        <dbReference type="SAM" id="Phobius"/>
    </source>
</evidence>
<evidence type="ECO:0000256" key="1">
    <source>
        <dbReference type="SAM" id="MobiDB-lite"/>
    </source>
</evidence>
<sequence length="178" mass="20320">MDGQRARCLAMTLLSVREVDGLRRFLLTLAFFCIVFVYWYAHAHLVWSLAWWPDSRNFGVVFSTKMVTIPHIVSLDQFNAWLGAHFAETRPVTYTAWIGFLILSATPSKALGVVLFVVPFWVKVFGIGAVYWLFMVAMPKRRIAPIRRNADEKSEPARQSPGTKALKAPSRQTKSRQM</sequence>
<feature type="region of interest" description="Disordered" evidence="1">
    <location>
        <begin position="148"/>
        <end position="178"/>
    </location>
</feature>
<reference evidence="3 4" key="1">
    <citation type="journal article" date="2024" name="Int. J. Mol. Sci.">
        <title>Exploration of Alicyclobacillus spp. Genome in Search of Antibiotic Resistance.</title>
        <authorList>
            <person name="Bucka-Kolendo J."/>
            <person name="Kiousi D.E."/>
            <person name="Dekowska A."/>
            <person name="Mikolajczuk-Szczyrba A."/>
            <person name="Karadedos D.M."/>
            <person name="Michael P."/>
            <person name="Galanis A."/>
            <person name="Sokolowska B."/>
        </authorList>
    </citation>
    <scope>NUCLEOTIDE SEQUENCE [LARGE SCALE GENOMIC DNA]</scope>
    <source>
        <strain evidence="3 4">KKP 3000</strain>
    </source>
</reference>
<dbReference type="Proteomes" id="UP001579974">
    <property type="component" value="Unassembled WGS sequence"/>
</dbReference>
<dbReference type="RefSeq" id="WP_275473620.1">
    <property type="nucleotide sequence ID" value="NZ_CP162940.1"/>
</dbReference>
<name>A0ABV5ADJ8_9BACL</name>
<protein>
    <submittedName>
        <fullName evidence="3">Uncharacterized protein</fullName>
    </submittedName>
</protein>
<evidence type="ECO:0000313" key="3">
    <source>
        <dbReference type="EMBL" id="MFB5190329.1"/>
    </source>
</evidence>
<proteinExistence type="predicted"/>
<keyword evidence="2" id="KW-0812">Transmembrane</keyword>
<evidence type="ECO:0000313" key="4">
    <source>
        <dbReference type="Proteomes" id="UP001579974"/>
    </source>
</evidence>
<organism evidence="3 4">
    <name type="scientific">Alicyclobacillus fastidiosus</name>
    <dbReference type="NCBI Taxonomy" id="392011"/>
    <lineage>
        <taxon>Bacteria</taxon>
        <taxon>Bacillati</taxon>
        <taxon>Bacillota</taxon>
        <taxon>Bacilli</taxon>
        <taxon>Bacillales</taxon>
        <taxon>Alicyclobacillaceae</taxon>
        <taxon>Alicyclobacillus</taxon>
    </lineage>
</organism>
<keyword evidence="4" id="KW-1185">Reference proteome</keyword>
<feature type="transmembrane region" description="Helical" evidence="2">
    <location>
        <begin position="110"/>
        <end position="134"/>
    </location>
</feature>
<gene>
    <name evidence="3" type="ORF">KKP3000_003774</name>
</gene>
<dbReference type="EMBL" id="JBDXSU010000005">
    <property type="protein sequence ID" value="MFB5190329.1"/>
    <property type="molecule type" value="Genomic_DNA"/>
</dbReference>
<accession>A0ABV5ADJ8</accession>
<keyword evidence="2" id="KW-0472">Membrane</keyword>
<keyword evidence="2" id="KW-1133">Transmembrane helix</keyword>
<comment type="caution">
    <text evidence="3">The sequence shown here is derived from an EMBL/GenBank/DDBJ whole genome shotgun (WGS) entry which is preliminary data.</text>
</comment>